<protein>
    <submittedName>
        <fullName evidence="2">Uncharacterized protein</fullName>
    </submittedName>
</protein>
<dbReference type="OrthoDB" id="7030047at2"/>
<dbReference type="RefSeq" id="WP_110682799.1">
    <property type="nucleotide sequence ID" value="NZ_QJRX01000006.1"/>
</dbReference>
<accession>A0A2V4LQR8</accession>
<evidence type="ECO:0000313" key="3">
    <source>
        <dbReference type="Proteomes" id="UP000248146"/>
    </source>
</evidence>
<sequence length="75" mass="8164">MQLSAPRALLLSLLLALLNGPALLGQGQVSGGGIARTIECNQNMARSLELYEMRRYSDAPPCRKRAPLPGRFRLA</sequence>
<keyword evidence="1" id="KW-0732">Signal</keyword>
<proteinExistence type="predicted"/>
<feature type="signal peptide" evidence="1">
    <location>
        <begin position="1"/>
        <end position="24"/>
    </location>
</feature>
<reference evidence="2 3" key="1">
    <citation type="submission" date="2018-06" db="EMBL/GenBank/DDBJ databases">
        <title>Pseudomonas diversity within urban Lake Michigan freshwaters.</title>
        <authorList>
            <person name="Batrich M."/>
            <person name="Hatzopoulos T."/>
            <person name="Putonti C."/>
        </authorList>
    </citation>
    <scope>NUCLEOTIDE SEQUENCE [LARGE SCALE GENOMIC DNA]</scope>
    <source>
        <strain evidence="2 3">MB-090714</strain>
    </source>
</reference>
<dbReference type="Proteomes" id="UP000248146">
    <property type="component" value="Unassembled WGS sequence"/>
</dbReference>
<evidence type="ECO:0000256" key="1">
    <source>
        <dbReference type="SAM" id="SignalP"/>
    </source>
</evidence>
<name>A0A2V4LQR8_AQUAC</name>
<organism evidence="2 3">
    <name type="scientific">Aquipseudomonas alcaligenes</name>
    <name type="common">Pseudomonas alcaligenes</name>
    <dbReference type="NCBI Taxonomy" id="43263"/>
    <lineage>
        <taxon>Bacteria</taxon>
        <taxon>Pseudomonadati</taxon>
        <taxon>Pseudomonadota</taxon>
        <taxon>Gammaproteobacteria</taxon>
        <taxon>Pseudomonadales</taxon>
        <taxon>Pseudomonadaceae</taxon>
        <taxon>Aquipseudomonas</taxon>
    </lineage>
</organism>
<evidence type="ECO:0000313" key="2">
    <source>
        <dbReference type="EMBL" id="PYC23447.1"/>
    </source>
</evidence>
<dbReference type="AlphaFoldDB" id="A0A2V4LQR8"/>
<feature type="chain" id="PRO_5016032170" evidence="1">
    <location>
        <begin position="25"/>
        <end position="75"/>
    </location>
</feature>
<comment type="caution">
    <text evidence="2">The sequence shown here is derived from an EMBL/GenBank/DDBJ whole genome shotgun (WGS) entry which is preliminary data.</text>
</comment>
<gene>
    <name evidence="2" type="ORF">DMO17_12400</name>
</gene>
<dbReference type="EMBL" id="QJRX01000006">
    <property type="protein sequence ID" value="PYC23447.1"/>
    <property type="molecule type" value="Genomic_DNA"/>
</dbReference>